<feature type="transmembrane region" description="Helical" evidence="1">
    <location>
        <begin position="79"/>
        <end position="96"/>
    </location>
</feature>
<evidence type="ECO:0000313" key="4">
    <source>
        <dbReference type="Proteomes" id="UP001057877"/>
    </source>
</evidence>
<accession>A0ABY5S5T9</accession>
<gene>
    <name evidence="3" type="ORF">L1F29_28170</name>
</gene>
<dbReference type="PANTHER" id="PTHR35797">
    <property type="entry name" value="PROTEASE-RELATED"/>
    <property type="match status" value="1"/>
</dbReference>
<feature type="transmembrane region" description="Helical" evidence="1">
    <location>
        <begin position="35"/>
        <end position="54"/>
    </location>
</feature>
<feature type="domain" description="CAAX prenyl protease 2/Lysostaphin resistance protein A-like" evidence="2">
    <location>
        <begin position="114"/>
        <end position="212"/>
    </location>
</feature>
<dbReference type="InterPro" id="IPR042150">
    <property type="entry name" value="MmRce1-like"/>
</dbReference>
<evidence type="ECO:0000259" key="2">
    <source>
        <dbReference type="Pfam" id="PF02517"/>
    </source>
</evidence>
<evidence type="ECO:0000256" key="1">
    <source>
        <dbReference type="SAM" id="Phobius"/>
    </source>
</evidence>
<protein>
    <submittedName>
        <fullName evidence="3">CPBP family intramembrane metalloprotease</fullName>
    </submittedName>
</protein>
<reference evidence="3" key="1">
    <citation type="submission" date="2022-01" db="EMBL/GenBank/DDBJ databases">
        <title>Paenibacillus spongiae sp. nov., isolated from marine sponge.</title>
        <authorList>
            <person name="Li Z."/>
            <person name="Zhang M."/>
        </authorList>
    </citation>
    <scope>NUCLEOTIDE SEQUENCE</scope>
    <source>
        <strain evidence="3">PHS-Z3</strain>
    </source>
</reference>
<feature type="transmembrane region" description="Helical" evidence="1">
    <location>
        <begin position="7"/>
        <end position="29"/>
    </location>
</feature>
<dbReference type="PANTHER" id="PTHR35797:SF1">
    <property type="entry name" value="PROTEASE"/>
    <property type="match status" value="1"/>
</dbReference>
<dbReference type="EMBL" id="CP091430">
    <property type="protein sequence ID" value="UVI29266.1"/>
    <property type="molecule type" value="Genomic_DNA"/>
</dbReference>
<keyword evidence="3" id="KW-0482">Metalloprotease</keyword>
<keyword evidence="4" id="KW-1185">Reference proteome</keyword>
<organism evidence="3 4">
    <name type="scientific">Paenibacillus spongiae</name>
    <dbReference type="NCBI Taxonomy" id="2909671"/>
    <lineage>
        <taxon>Bacteria</taxon>
        <taxon>Bacillati</taxon>
        <taxon>Bacillota</taxon>
        <taxon>Bacilli</taxon>
        <taxon>Bacillales</taxon>
        <taxon>Paenibacillaceae</taxon>
        <taxon>Paenibacillus</taxon>
    </lineage>
</organism>
<dbReference type="Pfam" id="PF02517">
    <property type="entry name" value="Rce1-like"/>
    <property type="match status" value="1"/>
</dbReference>
<feature type="transmembrane region" description="Helical" evidence="1">
    <location>
        <begin position="116"/>
        <end position="134"/>
    </location>
</feature>
<feature type="transmembrane region" description="Helical" evidence="1">
    <location>
        <begin position="200"/>
        <end position="219"/>
    </location>
</feature>
<keyword evidence="1" id="KW-0812">Transmembrane</keyword>
<name>A0ABY5S5T9_9BACL</name>
<dbReference type="GO" id="GO:0008237">
    <property type="term" value="F:metallopeptidase activity"/>
    <property type="evidence" value="ECO:0007669"/>
    <property type="project" value="UniProtKB-KW"/>
</dbReference>
<keyword evidence="3" id="KW-0378">Hydrolase</keyword>
<keyword evidence="3" id="KW-0645">Protease</keyword>
<dbReference type="RefSeq" id="WP_258385355.1">
    <property type="nucleotide sequence ID" value="NZ_CP091430.1"/>
</dbReference>
<feature type="transmembrane region" description="Helical" evidence="1">
    <location>
        <begin position="170"/>
        <end position="188"/>
    </location>
</feature>
<keyword evidence="1" id="KW-1133">Transmembrane helix</keyword>
<dbReference type="InterPro" id="IPR003675">
    <property type="entry name" value="Rce1/LyrA-like_dom"/>
</dbReference>
<sequence>MSQLSLIIIVYYVLASVVSLILGIVQPAIGIPEVIIELTQFGPAIAVFAVLSIIPRSRSLSLSSSGAGGASSNADPRRLVEAILLALAIFVISLIWYRISAHTIDYSAPSSLSHPFWLIIVAQFIGAAGEEIGWRMFLQPVLQTRISVLASSVVVGLMWGVWHVGVFAEGWLYAGAFLLSAVSISVILGELLRGSRGYKLATATTLHTLINLGMLLWFKEESGDAYAMVTLALACTIVAVGTLIIHAARTRNGIRQSLSKKII</sequence>
<dbReference type="Proteomes" id="UP001057877">
    <property type="component" value="Chromosome"/>
</dbReference>
<feature type="transmembrane region" description="Helical" evidence="1">
    <location>
        <begin position="225"/>
        <end position="248"/>
    </location>
</feature>
<proteinExistence type="predicted"/>
<evidence type="ECO:0000313" key="3">
    <source>
        <dbReference type="EMBL" id="UVI29266.1"/>
    </source>
</evidence>
<keyword evidence="1" id="KW-0472">Membrane</keyword>
<feature type="transmembrane region" description="Helical" evidence="1">
    <location>
        <begin position="146"/>
        <end position="164"/>
    </location>
</feature>